<gene>
    <name evidence="3" type="primary">AKNAD1</name>
</gene>
<organism evidence="3 4">
    <name type="scientific">Oryctolagus cuniculus</name>
    <name type="common">Rabbit</name>
    <dbReference type="NCBI Taxonomy" id="9986"/>
    <lineage>
        <taxon>Eukaryota</taxon>
        <taxon>Metazoa</taxon>
        <taxon>Chordata</taxon>
        <taxon>Craniata</taxon>
        <taxon>Vertebrata</taxon>
        <taxon>Euteleostomi</taxon>
        <taxon>Mammalia</taxon>
        <taxon>Eutheria</taxon>
        <taxon>Euarchontoglires</taxon>
        <taxon>Glires</taxon>
        <taxon>Lagomorpha</taxon>
        <taxon>Leporidae</taxon>
        <taxon>Oryctolagus</taxon>
    </lineage>
</organism>
<reference evidence="3" key="2">
    <citation type="submission" date="2025-08" db="UniProtKB">
        <authorList>
            <consortium name="Ensembl"/>
        </authorList>
    </citation>
    <scope>IDENTIFICATION</scope>
    <source>
        <strain evidence="3">Thorbecke</strain>
    </source>
</reference>
<feature type="region of interest" description="Disordered" evidence="1">
    <location>
        <begin position="1"/>
        <end position="27"/>
    </location>
</feature>
<feature type="compositionally biased region" description="Polar residues" evidence="1">
    <location>
        <begin position="235"/>
        <end position="247"/>
    </location>
</feature>
<dbReference type="EMBL" id="AAGW02000977">
    <property type="status" value="NOT_ANNOTATED_CDS"/>
    <property type="molecule type" value="Genomic_DNA"/>
</dbReference>
<proteinExistence type="predicted"/>
<keyword evidence="4" id="KW-1185">Reference proteome</keyword>
<evidence type="ECO:0000259" key="2">
    <source>
        <dbReference type="Pfam" id="PF12443"/>
    </source>
</evidence>
<sequence>MSMDEADFSEDMTYKQQEDLPYDGDLPRSKTCTDYNFTSKDAHWNVTNRILLIGDAPQEKATQETCRNRAAAMTLDKTTENAVNKKYDKEKHCAVTLRVIANEGDSSKTNISTVLHHHLSKERFLRGQGTDDKTLPKTLSSDSFEEAAIIENIISGYIQTPWPKEQSPAVTDQLNLKTDGESGKKPSCRITAEENIRDPKGPEVAGDSHHQENAAFLTQIKGPRDKPKNCPGQAPQKQETETATSGHGFQYGQGQVLYQLPDFSKVAPKVKMSKANSINRPFTLPKQPNFSPKLRYKPAIIHDILETMSRSNCAEKQHQEQKRKITEVSPQTQVNIRAVSSSPGPKMKPPVPIRQELLPGVESETTLFKLTSTSQKDHLLNSSYIFLKISQGKQMCQSLKEQTEQLKSKVQEFSKSIKQDSDGHLQDGRLEDRSGPSGRQERAETAVFSSRCAFCRRRLVEWKQKMEKKSHRRFNCGRFSAVIQEKALHPDSALRPSFCSESIAGLHSNKHEGGGSKSPRKPPKEFRYRYNSPGQNDISHSERSAFAQPRSASPCSRPKRICSQKVNSKSLPDEQEPTPGKKNVQSPTASSPAPASPSRPFQRCRISASKSLGDLNVAEQTESRVSTRGKLPGPCSQEVGC</sequence>
<dbReference type="Proteomes" id="UP000001811">
    <property type="component" value="Chromosome 13"/>
</dbReference>
<feature type="compositionally biased region" description="Low complexity" evidence="1">
    <location>
        <begin position="586"/>
        <end position="600"/>
    </location>
</feature>
<dbReference type="InterPro" id="IPR022150">
    <property type="entry name" value="AKNA_dom"/>
</dbReference>
<dbReference type="EMBL" id="AAGW02000978">
    <property type="status" value="NOT_ANNOTATED_CDS"/>
    <property type="molecule type" value="Genomic_DNA"/>
</dbReference>
<evidence type="ECO:0000313" key="4">
    <source>
        <dbReference type="Proteomes" id="UP000001811"/>
    </source>
</evidence>
<dbReference type="Bgee" id="ENSOCUG00000002983">
    <property type="expression patterns" value="Expressed in testis and 11 other cell types or tissues"/>
</dbReference>
<evidence type="ECO:0000313" key="3">
    <source>
        <dbReference type="Ensembl" id="ENSOCUP00000031805.1"/>
    </source>
</evidence>
<feature type="region of interest" description="Disordered" evidence="1">
    <location>
        <begin position="505"/>
        <end position="641"/>
    </location>
</feature>
<feature type="region of interest" description="Disordered" evidence="1">
    <location>
        <begin position="175"/>
        <end position="248"/>
    </location>
</feature>
<dbReference type="InParanoid" id="A0A5F9CDY3"/>
<feature type="domain" description="AKNA" evidence="2">
    <location>
        <begin position="345"/>
        <end position="435"/>
    </location>
</feature>
<dbReference type="InterPro" id="IPR052655">
    <property type="entry name" value="AKNA_Centrosome-Trans_reg"/>
</dbReference>
<dbReference type="STRING" id="9986.ENSOCUP00000031805"/>
<dbReference type="Pfam" id="PF12443">
    <property type="entry name" value="AKNA"/>
    <property type="match status" value="1"/>
</dbReference>
<protein>
    <recommendedName>
        <fullName evidence="2">AKNA domain-containing protein</fullName>
    </recommendedName>
</protein>
<feature type="region of interest" description="Disordered" evidence="1">
    <location>
        <begin position="415"/>
        <end position="442"/>
    </location>
</feature>
<dbReference type="FunCoup" id="A0A5F9CDY3">
    <property type="interactions" value="1"/>
</dbReference>
<feature type="compositionally biased region" description="Basic and acidic residues" evidence="1">
    <location>
        <begin position="191"/>
        <end position="212"/>
    </location>
</feature>
<evidence type="ECO:0000256" key="1">
    <source>
        <dbReference type="SAM" id="MobiDB-lite"/>
    </source>
</evidence>
<feature type="compositionally biased region" description="Acidic residues" evidence="1">
    <location>
        <begin position="1"/>
        <end position="10"/>
    </location>
</feature>
<name>A0A5F9CDY3_RABIT</name>
<reference evidence="3 4" key="1">
    <citation type="journal article" date="2011" name="Nature">
        <title>A high-resolution map of human evolutionary constraint using 29 mammals.</title>
        <authorList>
            <person name="Lindblad-Toh K."/>
            <person name="Garber M."/>
            <person name="Zuk O."/>
            <person name="Lin M.F."/>
            <person name="Parker B.J."/>
            <person name="Washietl S."/>
            <person name="Kheradpour P."/>
            <person name="Ernst J."/>
            <person name="Jordan G."/>
            <person name="Mauceli E."/>
            <person name="Ward L.D."/>
            <person name="Lowe C.B."/>
            <person name="Holloway A.K."/>
            <person name="Clamp M."/>
            <person name="Gnerre S."/>
            <person name="Alfoldi J."/>
            <person name="Beal K."/>
            <person name="Chang J."/>
            <person name="Clawson H."/>
            <person name="Cuff J."/>
            <person name="Di Palma F."/>
            <person name="Fitzgerald S."/>
            <person name="Flicek P."/>
            <person name="Guttman M."/>
            <person name="Hubisz M.J."/>
            <person name="Jaffe D.B."/>
            <person name="Jungreis I."/>
            <person name="Kent W.J."/>
            <person name="Kostka D."/>
            <person name="Lara M."/>
            <person name="Martins A.L."/>
            <person name="Massingham T."/>
            <person name="Moltke I."/>
            <person name="Raney B.J."/>
            <person name="Rasmussen M.D."/>
            <person name="Robinson J."/>
            <person name="Stark A."/>
            <person name="Vilella A.J."/>
            <person name="Wen J."/>
            <person name="Xie X."/>
            <person name="Zody M.C."/>
            <person name="Baldwin J."/>
            <person name="Bloom T."/>
            <person name="Chin C.W."/>
            <person name="Heiman D."/>
            <person name="Nicol R."/>
            <person name="Nusbaum C."/>
            <person name="Young S."/>
            <person name="Wilkinson J."/>
            <person name="Worley K.C."/>
            <person name="Kovar C.L."/>
            <person name="Muzny D.M."/>
            <person name="Gibbs R.A."/>
            <person name="Cree A."/>
            <person name="Dihn H.H."/>
            <person name="Fowler G."/>
            <person name="Jhangiani S."/>
            <person name="Joshi V."/>
            <person name="Lee S."/>
            <person name="Lewis L.R."/>
            <person name="Nazareth L.V."/>
            <person name="Okwuonu G."/>
            <person name="Santibanez J."/>
            <person name="Warren W.C."/>
            <person name="Mardis E.R."/>
            <person name="Weinstock G.M."/>
            <person name="Wilson R.K."/>
            <person name="Delehaunty K."/>
            <person name="Dooling D."/>
            <person name="Fronik C."/>
            <person name="Fulton L."/>
            <person name="Fulton B."/>
            <person name="Graves T."/>
            <person name="Minx P."/>
            <person name="Sodergren E."/>
            <person name="Birney E."/>
            <person name="Margulies E.H."/>
            <person name="Herrero J."/>
            <person name="Green E.D."/>
            <person name="Haussler D."/>
            <person name="Siepel A."/>
            <person name="Goldman N."/>
            <person name="Pollard K.S."/>
            <person name="Pedersen J.S."/>
            <person name="Lander E.S."/>
            <person name="Kellis M."/>
        </authorList>
    </citation>
    <scope>NUCLEOTIDE SEQUENCE [LARGE SCALE GENOMIC DNA]</scope>
    <source>
        <strain evidence="3 4">Thorbecke inbred</strain>
    </source>
</reference>
<dbReference type="PANTHER" id="PTHR21510:SF16">
    <property type="entry name" value="PROTEIN AKNAD1"/>
    <property type="match status" value="1"/>
</dbReference>
<reference evidence="3" key="3">
    <citation type="submission" date="2025-09" db="UniProtKB">
        <authorList>
            <consortium name="Ensembl"/>
        </authorList>
    </citation>
    <scope>IDENTIFICATION</scope>
    <source>
        <strain evidence="3">Thorbecke</strain>
    </source>
</reference>
<accession>A0A5F9CDY3</accession>
<dbReference type="PANTHER" id="PTHR21510">
    <property type="entry name" value="AKNA DOMAIN-CONTAINING PROTEIN"/>
    <property type="match status" value="1"/>
</dbReference>
<dbReference type="Ensembl" id="ENSOCUT00000059650.1">
    <property type="protein sequence ID" value="ENSOCUP00000031805.1"/>
    <property type="gene ID" value="ENSOCUG00000002983.4"/>
</dbReference>
<dbReference type="GeneTree" id="ENSGT00940000154254"/>
<dbReference type="AlphaFoldDB" id="A0A5F9CDY3"/>